<dbReference type="Gene3D" id="3.40.50.720">
    <property type="entry name" value="NAD(P)-binding Rossmann-like Domain"/>
    <property type="match status" value="1"/>
</dbReference>
<feature type="domain" description="NAD-dependent epimerase/dehydratase" evidence="1">
    <location>
        <begin position="4"/>
        <end position="176"/>
    </location>
</feature>
<dbReference type="Pfam" id="PF01370">
    <property type="entry name" value="Epimerase"/>
    <property type="match status" value="1"/>
</dbReference>
<proteinExistence type="predicted"/>
<organism evidence="2 5">
    <name type="scientific">Arthrobacter bambusae</name>
    <dbReference type="NCBI Taxonomy" id="1338426"/>
    <lineage>
        <taxon>Bacteria</taxon>
        <taxon>Bacillati</taxon>
        <taxon>Actinomycetota</taxon>
        <taxon>Actinomycetes</taxon>
        <taxon>Micrococcales</taxon>
        <taxon>Micrococcaceae</taxon>
        <taxon>Arthrobacter</taxon>
    </lineage>
</organism>
<comment type="caution">
    <text evidence="2">The sequence shown here is derived from an EMBL/GenBank/DDBJ whole genome shotgun (WGS) entry which is preliminary data.</text>
</comment>
<dbReference type="InterPro" id="IPR001509">
    <property type="entry name" value="Epimerase_deHydtase"/>
</dbReference>
<dbReference type="EMBL" id="JAUSRG010000019">
    <property type="protein sequence ID" value="MDP9907268.1"/>
    <property type="molecule type" value="Genomic_DNA"/>
</dbReference>
<dbReference type="PANTHER" id="PTHR43245">
    <property type="entry name" value="BIFUNCTIONAL POLYMYXIN RESISTANCE PROTEIN ARNA"/>
    <property type="match status" value="1"/>
</dbReference>
<gene>
    <name evidence="2" type="ORF">J2S90_004259</name>
    <name evidence="3" type="ORF">J2S93_004194</name>
</gene>
<reference evidence="2 4" key="1">
    <citation type="submission" date="2023-07" db="EMBL/GenBank/DDBJ databases">
        <title>Sorghum-associated microbial communities from plants grown in Nebraska, USA.</title>
        <authorList>
            <person name="Schachtman D."/>
        </authorList>
    </citation>
    <scope>NUCLEOTIDE SEQUENCE</scope>
    <source>
        <strain evidence="2">DS1006</strain>
        <strain evidence="3 4">DS1016</strain>
    </source>
</reference>
<dbReference type="InterPro" id="IPR050177">
    <property type="entry name" value="Lipid_A_modif_metabolic_enz"/>
</dbReference>
<dbReference type="EMBL" id="JAUSTF010000015">
    <property type="protein sequence ID" value="MDQ0182738.1"/>
    <property type="molecule type" value="Genomic_DNA"/>
</dbReference>
<sequence length="286" mass="31501">MTRVIVTGGSGKLGRAVVQDLAENGWEVINLDHVPPRSDSPAPFIQVDFTAFGQTLESMLGIDEQYSGVDAVVHLAAIPRPGLRPNAATFGNNFMSTYNVFAAARHAGITNIVWASSESVLGLPFDRKPPYIPLDEEVARPETTYSLGKFLEEQMAGVLTGRDPALKMIALRFSHVMDVPDYAPFPAFDDTPEVRKFNLWSYVDARDAAQAVRKSLEYSGTGFEAFIIANADTVMSRPNSELVAEFYPGVPYTAPDGPNDTLLSIDKARRMLGYEPKHTWRTEVTR</sequence>
<accession>A0AAW8DHF0</accession>
<dbReference type="Proteomes" id="UP001230951">
    <property type="component" value="Unassembled WGS sequence"/>
</dbReference>
<evidence type="ECO:0000313" key="2">
    <source>
        <dbReference type="EMBL" id="MDP9907268.1"/>
    </source>
</evidence>
<keyword evidence="4" id="KW-1185">Reference proteome</keyword>
<evidence type="ECO:0000313" key="4">
    <source>
        <dbReference type="Proteomes" id="UP001230951"/>
    </source>
</evidence>
<evidence type="ECO:0000313" key="3">
    <source>
        <dbReference type="EMBL" id="MDQ0182738.1"/>
    </source>
</evidence>
<dbReference type="AlphaFoldDB" id="A0AAW8DHF0"/>
<dbReference type="PANTHER" id="PTHR43245:SF55">
    <property type="entry name" value="NAD(P)-BINDING DOMAIN-CONTAINING PROTEIN"/>
    <property type="match status" value="1"/>
</dbReference>
<evidence type="ECO:0000313" key="5">
    <source>
        <dbReference type="Proteomes" id="UP001242995"/>
    </source>
</evidence>
<dbReference type="InterPro" id="IPR036291">
    <property type="entry name" value="NAD(P)-bd_dom_sf"/>
</dbReference>
<dbReference type="Proteomes" id="UP001242995">
    <property type="component" value="Unassembled WGS sequence"/>
</dbReference>
<dbReference type="SUPFAM" id="SSF51735">
    <property type="entry name" value="NAD(P)-binding Rossmann-fold domains"/>
    <property type="match status" value="1"/>
</dbReference>
<evidence type="ECO:0000259" key="1">
    <source>
        <dbReference type="Pfam" id="PF01370"/>
    </source>
</evidence>
<name>A0AAW8DHF0_9MICC</name>
<protein>
    <submittedName>
        <fullName evidence="2">Nucleoside-diphosphate-sugar epimerase</fullName>
    </submittedName>
</protein>
<dbReference type="RefSeq" id="WP_306963917.1">
    <property type="nucleotide sequence ID" value="NZ_JAUSRG010000019.1"/>
</dbReference>